<keyword evidence="2" id="KW-1185">Reference proteome</keyword>
<reference evidence="1 2" key="1">
    <citation type="submission" date="2019-04" db="EMBL/GenBank/DDBJ databases">
        <authorList>
            <person name="Van Vliet M D."/>
        </authorList>
    </citation>
    <scope>NUCLEOTIDE SEQUENCE [LARGE SCALE GENOMIC DNA]</scope>
    <source>
        <strain evidence="1 2">F21</strain>
    </source>
</reference>
<dbReference type="EMBL" id="CAAHFH010000002">
    <property type="protein sequence ID" value="VGO22790.1"/>
    <property type="molecule type" value="Genomic_DNA"/>
</dbReference>
<evidence type="ECO:0000313" key="2">
    <source>
        <dbReference type="Proteomes" id="UP000346198"/>
    </source>
</evidence>
<name>A0A6C2UR50_9BACT</name>
<proteinExistence type="predicted"/>
<evidence type="ECO:0000313" key="1">
    <source>
        <dbReference type="EMBL" id="VGO22790.1"/>
    </source>
</evidence>
<protein>
    <submittedName>
        <fullName evidence="1">Uncharacterized protein</fullName>
    </submittedName>
</protein>
<gene>
    <name evidence="1" type="ORF">SCARR_04887</name>
</gene>
<sequence>MKHDIEWVEKLEDRIKRKVRITFHGPNNIKWQFKRSDEEFWDYDTPPTAEDWNALEEKIDTLYHRRRQPYKHLELVRKQKKEAGL</sequence>
<dbReference type="RefSeq" id="WP_136064429.1">
    <property type="nucleotide sequence ID" value="NZ_CAAHFH010000002.1"/>
</dbReference>
<dbReference type="Proteomes" id="UP000346198">
    <property type="component" value="Unassembled WGS sequence"/>
</dbReference>
<dbReference type="AlphaFoldDB" id="A0A6C2UR50"/>
<organism evidence="1 2">
    <name type="scientific">Pontiella sulfatireligans</name>
    <dbReference type="NCBI Taxonomy" id="2750658"/>
    <lineage>
        <taxon>Bacteria</taxon>
        <taxon>Pseudomonadati</taxon>
        <taxon>Kiritimatiellota</taxon>
        <taxon>Kiritimatiellia</taxon>
        <taxon>Kiritimatiellales</taxon>
        <taxon>Pontiellaceae</taxon>
        <taxon>Pontiella</taxon>
    </lineage>
</organism>
<accession>A0A6C2UR50</accession>